<evidence type="ECO:0000256" key="5">
    <source>
        <dbReference type="ARBA" id="ARBA00022723"/>
    </source>
</evidence>
<evidence type="ECO:0000256" key="7">
    <source>
        <dbReference type="ARBA" id="ARBA00023004"/>
    </source>
</evidence>
<feature type="binding site" description="axial binding residue" evidence="10">
    <location>
        <position position="436"/>
    </location>
    <ligand>
        <name>heme</name>
        <dbReference type="ChEBI" id="CHEBI:30413"/>
    </ligand>
    <ligandPart>
        <name>Fe</name>
        <dbReference type="ChEBI" id="CHEBI:18248"/>
    </ligandPart>
</feature>
<evidence type="ECO:0000256" key="10">
    <source>
        <dbReference type="PIRSR" id="PIRSR602401-1"/>
    </source>
</evidence>
<dbReference type="PANTHER" id="PTHR47943:SF2">
    <property type="entry name" value="CYTOCHROME P450"/>
    <property type="match status" value="1"/>
</dbReference>
<keyword evidence="7 10" id="KW-0408">Iron</keyword>
<name>A0A4Y7J492_PAPSO</name>
<evidence type="ECO:0000256" key="4">
    <source>
        <dbReference type="ARBA" id="ARBA00022617"/>
    </source>
</evidence>
<dbReference type="CDD" id="cd11072">
    <property type="entry name" value="CYP71-like"/>
    <property type="match status" value="1"/>
</dbReference>
<dbReference type="SUPFAM" id="SSF48264">
    <property type="entry name" value="Cytochrome P450"/>
    <property type="match status" value="1"/>
</dbReference>
<dbReference type="Pfam" id="PF00067">
    <property type="entry name" value="p450"/>
    <property type="match status" value="1"/>
</dbReference>
<dbReference type="InterPro" id="IPR002401">
    <property type="entry name" value="Cyt_P450_E_grp-I"/>
</dbReference>
<evidence type="ECO:0000256" key="2">
    <source>
        <dbReference type="ARBA" id="ARBA00004370"/>
    </source>
</evidence>
<evidence type="ECO:0000256" key="9">
    <source>
        <dbReference type="ARBA" id="ARBA00023136"/>
    </source>
</evidence>
<dbReference type="PROSITE" id="PS00086">
    <property type="entry name" value="CYTOCHROME_P450"/>
    <property type="match status" value="1"/>
</dbReference>
<dbReference type="GO" id="GO:0005506">
    <property type="term" value="F:iron ion binding"/>
    <property type="evidence" value="ECO:0007669"/>
    <property type="project" value="InterPro"/>
</dbReference>
<evidence type="ECO:0000256" key="6">
    <source>
        <dbReference type="ARBA" id="ARBA00023002"/>
    </source>
</evidence>
<evidence type="ECO:0008006" key="14">
    <source>
        <dbReference type="Google" id="ProtNLM"/>
    </source>
</evidence>
<dbReference type="FunFam" id="1.10.630.10:FF:000011">
    <property type="entry name" value="Cytochrome P450 83B1"/>
    <property type="match status" value="1"/>
</dbReference>
<dbReference type="GO" id="GO:0016020">
    <property type="term" value="C:membrane"/>
    <property type="evidence" value="ECO:0007669"/>
    <property type="project" value="UniProtKB-SubCell"/>
</dbReference>
<dbReference type="InterPro" id="IPR017972">
    <property type="entry name" value="Cyt_P450_CS"/>
</dbReference>
<evidence type="ECO:0000256" key="8">
    <source>
        <dbReference type="ARBA" id="ARBA00023033"/>
    </source>
</evidence>
<evidence type="ECO:0000256" key="11">
    <source>
        <dbReference type="RuleBase" id="RU000461"/>
    </source>
</evidence>
<comment type="cofactor">
    <cofactor evidence="1 10">
        <name>heme</name>
        <dbReference type="ChEBI" id="CHEBI:30413"/>
    </cofactor>
</comment>
<dbReference type="GO" id="GO:0016705">
    <property type="term" value="F:oxidoreductase activity, acting on paired donors, with incorporation or reduction of molecular oxygen"/>
    <property type="evidence" value="ECO:0007669"/>
    <property type="project" value="InterPro"/>
</dbReference>
<dbReference type="GO" id="GO:0033075">
    <property type="term" value="P:isoquinoline alkaloid biosynthetic process"/>
    <property type="evidence" value="ECO:0007669"/>
    <property type="project" value="UniProtKB-ARBA"/>
</dbReference>
<comment type="similarity">
    <text evidence="3 11">Belongs to the cytochrome P450 family.</text>
</comment>
<keyword evidence="5 10" id="KW-0479">Metal-binding</keyword>
<gene>
    <name evidence="12" type="ORF">C5167_013475</name>
</gene>
<dbReference type="EMBL" id="CM010717">
    <property type="protein sequence ID" value="RZC54568.1"/>
    <property type="molecule type" value="Genomic_DNA"/>
</dbReference>
<dbReference type="InterPro" id="IPR036396">
    <property type="entry name" value="Cyt_P450_sf"/>
</dbReference>
<dbReference type="Proteomes" id="UP000316621">
    <property type="component" value="Chromosome 3"/>
</dbReference>
<dbReference type="Gramene" id="RZC54568">
    <property type="protein sequence ID" value="RZC54568"/>
    <property type="gene ID" value="C5167_013475"/>
</dbReference>
<protein>
    <recommendedName>
        <fullName evidence="14">Cytochrome P450</fullName>
    </recommendedName>
</protein>
<organism evidence="12 13">
    <name type="scientific">Papaver somniferum</name>
    <name type="common">Opium poppy</name>
    <dbReference type="NCBI Taxonomy" id="3469"/>
    <lineage>
        <taxon>Eukaryota</taxon>
        <taxon>Viridiplantae</taxon>
        <taxon>Streptophyta</taxon>
        <taxon>Embryophyta</taxon>
        <taxon>Tracheophyta</taxon>
        <taxon>Spermatophyta</taxon>
        <taxon>Magnoliopsida</taxon>
        <taxon>Ranunculales</taxon>
        <taxon>Papaveraceae</taxon>
        <taxon>Papaveroideae</taxon>
        <taxon>Papaver</taxon>
    </lineage>
</organism>
<proteinExistence type="inferred from homology"/>
<reference evidence="12 13" key="1">
    <citation type="journal article" date="2018" name="Science">
        <title>The opium poppy genome and morphinan production.</title>
        <authorList>
            <person name="Guo L."/>
            <person name="Winzer T."/>
            <person name="Yang X."/>
            <person name="Li Y."/>
            <person name="Ning Z."/>
            <person name="He Z."/>
            <person name="Teodor R."/>
            <person name="Lu Y."/>
            <person name="Bowser T.A."/>
            <person name="Graham I.A."/>
            <person name="Ye K."/>
        </authorList>
    </citation>
    <scope>NUCLEOTIDE SEQUENCE [LARGE SCALE GENOMIC DNA]</scope>
    <source>
        <strain evidence="13">cv. HN1</strain>
        <tissue evidence="12">Leaves</tissue>
    </source>
</reference>
<evidence type="ECO:0000313" key="13">
    <source>
        <dbReference type="Proteomes" id="UP000316621"/>
    </source>
</evidence>
<dbReference type="STRING" id="3469.A0A4Y7J492"/>
<dbReference type="GO" id="GO:0020037">
    <property type="term" value="F:heme binding"/>
    <property type="evidence" value="ECO:0007669"/>
    <property type="project" value="InterPro"/>
</dbReference>
<dbReference type="OMA" id="YVNAFIA"/>
<dbReference type="AlphaFoldDB" id="A0A4Y7J492"/>
<accession>A0A4Y7J492</accession>
<dbReference type="InterPro" id="IPR001128">
    <property type="entry name" value="Cyt_P450"/>
</dbReference>
<dbReference type="PRINTS" id="PR00463">
    <property type="entry name" value="EP450I"/>
</dbReference>
<keyword evidence="8 11" id="KW-0503">Monooxygenase</keyword>
<dbReference type="PRINTS" id="PR00385">
    <property type="entry name" value="P450"/>
</dbReference>
<keyword evidence="6 11" id="KW-0560">Oxidoreductase</keyword>
<keyword evidence="4 10" id="KW-0349">Heme</keyword>
<keyword evidence="9" id="KW-0472">Membrane</keyword>
<evidence type="ECO:0000256" key="1">
    <source>
        <dbReference type="ARBA" id="ARBA00001971"/>
    </source>
</evidence>
<sequence>MSPNDLDTNEAFAYILHAYKSKCNHKHKPLPSGPKGLPILGNLLMIGEFPHRDLHRLSTQYGPIFYIRLGFIPTIVVSTPQTAELFLKTHDLSFAGRPFSSAAKSISYDQKGLTFATYGPYWRNIRKLCISKLLSSNKVESFRSMRSTELGLFITSLKHAAISREIVNVSNKVLSLSTDMSCLMVFGNKSMKSSDDHKGFQDVVHEGMKLAAIFNIADYIPYIGLLDVQGLGKRMKEVSKVFDELFEKIIDEHVKVFDKDNQKDFVDVMLAFMDEKDTDFFIDRSNIKAIILDMLVGSMDTSSTAVEWTISALLKNPRVMKKLQEELERVIGLDRLVEESDLPNLEYLDMVIKESMRLYPVAPLLIPHEAMEDTIVNGFFIPKTCRIIINSWAIGRDPNSWTDPEECIPERFMESRIDLRGQDFQLLPFGSGRRGCPGIQLGLLAVRLIVAQLVHCFDWELPNGMSPDDLNMTEEFGLTMP</sequence>
<dbReference type="Gene3D" id="1.10.630.10">
    <property type="entry name" value="Cytochrome P450"/>
    <property type="match status" value="1"/>
</dbReference>
<comment type="subcellular location">
    <subcellularLocation>
        <location evidence="2">Membrane</location>
    </subcellularLocation>
</comment>
<dbReference type="PANTHER" id="PTHR47943">
    <property type="entry name" value="CYTOCHROME P450 93A3-LIKE"/>
    <property type="match status" value="1"/>
</dbReference>
<evidence type="ECO:0000256" key="3">
    <source>
        <dbReference type="ARBA" id="ARBA00010617"/>
    </source>
</evidence>
<evidence type="ECO:0000313" key="12">
    <source>
        <dbReference type="EMBL" id="RZC54568.1"/>
    </source>
</evidence>
<dbReference type="GO" id="GO:0004497">
    <property type="term" value="F:monooxygenase activity"/>
    <property type="evidence" value="ECO:0007669"/>
    <property type="project" value="UniProtKB-KW"/>
</dbReference>
<keyword evidence="13" id="KW-1185">Reference proteome</keyword>